<gene>
    <name evidence="1" type="ORF">GMARGA_LOCUS16422</name>
</gene>
<feature type="non-terminal residue" evidence="1">
    <location>
        <position position="1"/>
    </location>
</feature>
<accession>A0ABN7VBE0</accession>
<protein>
    <submittedName>
        <fullName evidence="1">27580_t:CDS:1</fullName>
    </submittedName>
</protein>
<organism evidence="1 2">
    <name type="scientific">Gigaspora margarita</name>
    <dbReference type="NCBI Taxonomy" id="4874"/>
    <lineage>
        <taxon>Eukaryota</taxon>
        <taxon>Fungi</taxon>
        <taxon>Fungi incertae sedis</taxon>
        <taxon>Mucoromycota</taxon>
        <taxon>Glomeromycotina</taxon>
        <taxon>Glomeromycetes</taxon>
        <taxon>Diversisporales</taxon>
        <taxon>Gigasporaceae</taxon>
        <taxon>Gigaspora</taxon>
    </lineage>
</organism>
<proteinExistence type="predicted"/>
<evidence type="ECO:0000313" key="1">
    <source>
        <dbReference type="EMBL" id="CAG8751328.1"/>
    </source>
</evidence>
<dbReference type="Proteomes" id="UP000789901">
    <property type="component" value="Unassembled WGS sequence"/>
</dbReference>
<evidence type="ECO:0000313" key="2">
    <source>
        <dbReference type="Proteomes" id="UP000789901"/>
    </source>
</evidence>
<sequence length="124" mass="14055">VVEHSIRNENASRLFKEFQPKDTTIPTLSNYPKDKLTSKLLNFKNLSEPINSKSAELSKIYEINWTKYFLSSSLQKHINGVQPGSNDSNDGRIIGHFTGALISNVIVFQSNTKMRVYQVSSHIL</sequence>
<dbReference type="EMBL" id="CAJVQB010011903">
    <property type="protein sequence ID" value="CAG8751328.1"/>
    <property type="molecule type" value="Genomic_DNA"/>
</dbReference>
<name>A0ABN7VBE0_GIGMA</name>
<comment type="caution">
    <text evidence="1">The sequence shown here is derived from an EMBL/GenBank/DDBJ whole genome shotgun (WGS) entry which is preliminary data.</text>
</comment>
<reference evidence="1 2" key="1">
    <citation type="submission" date="2021-06" db="EMBL/GenBank/DDBJ databases">
        <authorList>
            <person name="Kallberg Y."/>
            <person name="Tangrot J."/>
            <person name="Rosling A."/>
        </authorList>
    </citation>
    <scope>NUCLEOTIDE SEQUENCE [LARGE SCALE GENOMIC DNA]</scope>
    <source>
        <strain evidence="1 2">120-4 pot B 10/14</strain>
    </source>
</reference>
<keyword evidence="2" id="KW-1185">Reference proteome</keyword>